<gene>
    <name evidence="1" type="ORF">M9H77_02496</name>
</gene>
<protein>
    <submittedName>
        <fullName evidence="1">Uncharacterized protein</fullName>
    </submittedName>
</protein>
<organism evidence="1 2">
    <name type="scientific">Catharanthus roseus</name>
    <name type="common">Madagascar periwinkle</name>
    <name type="synonym">Vinca rosea</name>
    <dbReference type="NCBI Taxonomy" id="4058"/>
    <lineage>
        <taxon>Eukaryota</taxon>
        <taxon>Viridiplantae</taxon>
        <taxon>Streptophyta</taxon>
        <taxon>Embryophyta</taxon>
        <taxon>Tracheophyta</taxon>
        <taxon>Spermatophyta</taxon>
        <taxon>Magnoliopsida</taxon>
        <taxon>eudicotyledons</taxon>
        <taxon>Gunneridae</taxon>
        <taxon>Pentapetalae</taxon>
        <taxon>asterids</taxon>
        <taxon>lamiids</taxon>
        <taxon>Gentianales</taxon>
        <taxon>Apocynaceae</taxon>
        <taxon>Rauvolfioideae</taxon>
        <taxon>Vinceae</taxon>
        <taxon>Catharanthinae</taxon>
        <taxon>Catharanthus</taxon>
    </lineage>
</organism>
<evidence type="ECO:0000313" key="1">
    <source>
        <dbReference type="EMBL" id="KAI5681269.1"/>
    </source>
</evidence>
<comment type="caution">
    <text evidence="1">The sequence shown here is derived from an EMBL/GenBank/DDBJ whole genome shotgun (WGS) entry which is preliminary data.</text>
</comment>
<name>A0ACC0C8Z9_CATRO</name>
<evidence type="ECO:0000313" key="2">
    <source>
        <dbReference type="Proteomes" id="UP001060085"/>
    </source>
</evidence>
<dbReference type="EMBL" id="CM044701">
    <property type="protein sequence ID" value="KAI5681269.1"/>
    <property type="molecule type" value="Genomic_DNA"/>
</dbReference>
<proteinExistence type="predicted"/>
<keyword evidence="2" id="KW-1185">Reference proteome</keyword>
<accession>A0ACC0C8Z9</accession>
<dbReference type="Proteomes" id="UP001060085">
    <property type="component" value="Linkage Group LG01"/>
</dbReference>
<reference evidence="2" key="1">
    <citation type="journal article" date="2023" name="Nat. Plants">
        <title>Single-cell RNA sequencing provides a high-resolution roadmap for understanding the multicellular compartmentation of specialized metabolism.</title>
        <authorList>
            <person name="Sun S."/>
            <person name="Shen X."/>
            <person name="Li Y."/>
            <person name="Li Y."/>
            <person name="Wang S."/>
            <person name="Li R."/>
            <person name="Zhang H."/>
            <person name="Shen G."/>
            <person name="Guo B."/>
            <person name="Wei J."/>
            <person name="Xu J."/>
            <person name="St-Pierre B."/>
            <person name="Chen S."/>
            <person name="Sun C."/>
        </authorList>
    </citation>
    <scope>NUCLEOTIDE SEQUENCE [LARGE SCALE GENOMIC DNA]</scope>
</reference>
<sequence length="179" mass="20208">MKIFHGLKETVICSLMLLLGVSETVCGSSFHFDFFVMVACFQTSNYEKELGEMKHMIRQEYVVSLKKINQKIMKSAMIKDLYSEIDRLKQGHFVPLPATEGLRTYLEKLKNMCSCGIKALDDIAEELNSNSHSTFAHLKHSSASGNIFKGIASEAPPCLLTFKIVSTFRSLYMIVLKIL</sequence>